<protein>
    <recommendedName>
        <fullName evidence="4">Major facilitator superfamily (MFS) profile domain-containing protein</fullName>
    </recommendedName>
</protein>
<evidence type="ECO:0000256" key="1">
    <source>
        <dbReference type="ARBA" id="ARBA00004141"/>
    </source>
</evidence>
<gene>
    <name evidence="5" type="ORF">BB561_005355</name>
</gene>
<feature type="transmembrane region" description="Helical" evidence="3">
    <location>
        <begin position="211"/>
        <end position="234"/>
    </location>
</feature>
<sequence>MIQLNERNLEIELQPIGKQKCTPIILRDDLNTQNDSDAAINSENLSKYDNRTAFLVLIFCCLIKLVISGLKDAYPIYNYLYIQKYSDSSPSAIGWIGILILVTVFVMSPIVTIVTKKVGYFWTIVGGTLLSSLGLLIASFSIKLWQTILYHGLIFGIGLGFPFLVSISLVSVSFQKYIGLAMGIFEMSGGIGGLLFSFGYKRIVPELGLAWSIRISSIILAVVVIGSAFAILLCKKSKLQPWNKDYPTRKNSTSAVPNVKFKINELFDAFIILLGIATMLGDIAFITVQFYLPITLGTLDKGLNSVSTSVFLMNLGKLIGYFLWGYLTIFISEITYLVITSHALSAIVILSMWNYSNSVKNLQILSFFFGLSSACFTSQIPSIISRSYPKSKNMQMLSLLFFFIVAGILSGIQISSRVYSKNIHNDFTSKLQILSVCFFLASSFFFICAIWFSKHRK</sequence>
<dbReference type="InterPro" id="IPR050327">
    <property type="entry name" value="Proton-linked_MCT"/>
</dbReference>
<keyword evidence="3" id="KW-0472">Membrane</keyword>
<name>A0A2T9YAT5_9FUNG</name>
<comment type="subcellular location">
    <subcellularLocation>
        <location evidence="1">Membrane</location>
        <topology evidence="1">Multi-pass membrane protein</topology>
    </subcellularLocation>
</comment>
<dbReference type="Gene3D" id="1.20.1250.20">
    <property type="entry name" value="MFS general substrate transporter like domains"/>
    <property type="match status" value="1"/>
</dbReference>
<dbReference type="EMBL" id="MBFR01000314">
    <property type="protein sequence ID" value="PVU89441.1"/>
    <property type="molecule type" value="Genomic_DNA"/>
</dbReference>
<dbReference type="GO" id="GO:0022857">
    <property type="term" value="F:transmembrane transporter activity"/>
    <property type="evidence" value="ECO:0007669"/>
    <property type="project" value="InterPro"/>
</dbReference>
<feature type="transmembrane region" description="Helical" evidence="3">
    <location>
        <begin position="92"/>
        <end position="114"/>
    </location>
</feature>
<dbReference type="SUPFAM" id="SSF103473">
    <property type="entry name" value="MFS general substrate transporter"/>
    <property type="match status" value="1"/>
</dbReference>
<dbReference type="GO" id="GO:0016020">
    <property type="term" value="C:membrane"/>
    <property type="evidence" value="ECO:0007669"/>
    <property type="project" value="UniProtKB-SubCell"/>
</dbReference>
<dbReference type="Proteomes" id="UP000245383">
    <property type="component" value="Unassembled WGS sequence"/>
</dbReference>
<accession>A0A2T9YAT5</accession>
<feature type="transmembrane region" description="Helical" evidence="3">
    <location>
        <begin position="431"/>
        <end position="452"/>
    </location>
</feature>
<reference evidence="5 6" key="1">
    <citation type="journal article" date="2018" name="MBio">
        <title>Comparative Genomics Reveals the Core Gene Toolbox for the Fungus-Insect Symbiosis.</title>
        <authorList>
            <person name="Wang Y."/>
            <person name="Stata M."/>
            <person name="Wang W."/>
            <person name="Stajich J.E."/>
            <person name="White M.M."/>
            <person name="Moncalvo J.M."/>
        </authorList>
    </citation>
    <scope>NUCLEOTIDE SEQUENCE [LARGE SCALE GENOMIC DNA]</scope>
    <source>
        <strain evidence="5 6">SWE-8-4</strain>
    </source>
</reference>
<evidence type="ECO:0000313" key="5">
    <source>
        <dbReference type="EMBL" id="PVU89441.1"/>
    </source>
</evidence>
<feature type="transmembrane region" description="Helical" evidence="3">
    <location>
        <begin position="396"/>
        <end position="419"/>
    </location>
</feature>
<organism evidence="5 6">
    <name type="scientific">Smittium simulii</name>
    <dbReference type="NCBI Taxonomy" id="133385"/>
    <lineage>
        <taxon>Eukaryota</taxon>
        <taxon>Fungi</taxon>
        <taxon>Fungi incertae sedis</taxon>
        <taxon>Zoopagomycota</taxon>
        <taxon>Kickxellomycotina</taxon>
        <taxon>Harpellomycetes</taxon>
        <taxon>Harpellales</taxon>
        <taxon>Legeriomycetaceae</taxon>
        <taxon>Smittium</taxon>
    </lineage>
</organism>
<dbReference type="PANTHER" id="PTHR11360:SF284">
    <property type="entry name" value="EG:103B4.3 PROTEIN-RELATED"/>
    <property type="match status" value="1"/>
</dbReference>
<feature type="domain" description="Major facilitator superfamily (MFS) profile" evidence="4">
    <location>
        <begin position="57"/>
        <end position="457"/>
    </location>
</feature>
<proteinExistence type="inferred from homology"/>
<dbReference type="InterPro" id="IPR020846">
    <property type="entry name" value="MFS_dom"/>
</dbReference>
<keyword evidence="3" id="KW-0812">Transmembrane</keyword>
<dbReference type="InterPro" id="IPR011701">
    <property type="entry name" value="MFS"/>
</dbReference>
<evidence type="ECO:0000256" key="2">
    <source>
        <dbReference type="ARBA" id="ARBA00006727"/>
    </source>
</evidence>
<feature type="transmembrane region" description="Helical" evidence="3">
    <location>
        <begin position="270"/>
        <end position="294"/>
    </location>
</feature>
<dbReference type="Pfam" id="PF07690">
    <property type="entry name" value="MFS_1"/>
    <property type="match status" value="1"/>
</dbReference>
<dbReference type="AlphaFoldDB" id="A0A2T9YAT5"/>
<comment type="similarity">
    <text evidence="2">Belongs to the major facilitator superfamily. Monocarboxylate porter (TC 2.A.1.13) family.</text>
</comment>
<feature type="transmembrane region" description="Helical" evidence="3">
    <location>
        <begin position="306"/>
        <end position="327"/>
    </location>
</feature>
<feature type="transmembrane region" description="Helical" evidence="3">
    <location>
        <begin position="362"/>
        <end position="384"/>
    </location>
</feature>
<keyword evidence="6" id="KW-1185">Reference proteome</keyword>
<dbReference type="PANTHER" id="PTHR11360">
    <property type="entry name" value="MONOCARBOXYLATE TRANSPORTER"/>
    <property type="match status" value="1"/>
</dbReference>
<comment type="caution">
    <text evidence="5">The sequence shown here is derived from an EMBL/GenBank/DDBJ whole genome shotgun (WGS) entry which is preliminary data.</text>
</comment>
<dbReference type="OrthoDB" id="5667at2759"/>
<feature type="transmembrane region" description="Helical" evidence="3">
    <location>
        <begin position="334"/>
        <end position="356"/>
    </location>
</feature>
<feature type="transmembrane region" description="Helical" evidence="3">
    <location>
        <begin position="121"/>
        <end position="142"/>
    </location>
</feature>
<feature type="transmembrane region" description="Helical" evidence="3">
    <location>
        <begin position="177"/>
        <end position="199"/>
    </location>
</feature>
<feature type="transmembrane region" description="Helical" evidence="3">
    <location>
        <begin position="148"/>
        <end position="170"/>
    </location>
</feature>
<evidence type="ECO:0000313" key="6">
    <source>
        <dbReference type="Proteomes" id="UP000245383"/>
    </source>
</evidence>
<feature type="transmembrane region" description="Helical" evidence="3">
    <location>
        <begin position="52"/>
        <end position="70"/>
    </location>
</feature>
<keyword evidence="3" id="KW-1133">Transmembrane helix</keyword>
<dbReference type="PROSITE" id="PS50850">
    <property type="entry name" value="MFS"/>
    <property type="match status" value="1"/>
</dbReference>
<evidence type="ECO:0000256" key="3">
    <source>
        <dbReference type="SAM" id="Phobius"/>
    </source>
</evidence>
<dbReference type="InterPro" id="IPR036259">
    <property type="entry name" value="MFS_trans_sf"/>
</dbReference>
<evidence type="ECO:0000259" key="4">
    <source>
        <dbReference type="PROSITE" id="PS50850"/>
    </source>
</evidence>